<proteinExistence type="predicted"/>
<organism evidence="8 9">
    <name type="scientific">Haematospirillum jordaniae</name>
    <dbReference type="NCBI Taxonomy" id="1549855"/>
    <lineage>
        <taxon>Bacteria</taxon>
        <taxon>Pseudomonadati</taxon>
        <taxon>Pseudomonadota</taxon>
        <taxon>Alphaproteobacteria</taxon>
        <taxon>Rhodospirillales</taxon>
        <taxon>Novispirillaceae</taxon>
        <taxon>Haematospirillum</taxon>
    </lineage>
</organism>
<evidence type="ECO:0000313" key="9">
    <source>
        <dbReference type="Proteomes" id="UP000076066"/>
    </source>
</evidence>
<dbReference type="Gene3D" id="1.10.287.130">
    <property type="match status" value="1"/>
</dbReference>
<comment type="catalytic activity">
    <reaction evidence="1">
        <text>ATP + protein L-histidine = ADP + protein N-phospho-L-histidine.</text>
        <dbReference type="EC" id="2.7.13.3"/>
    </reaction>
</comment>
<name>A0A143DDI2_9PROT</name>
<dbReference type="InterPro" id="IPR035965">
    <property type="entry name" value="PAS-like_dom_sf"/>
</dbReference>
<dbReference type="Pfam" id="PF02518">
    <property type="entry name" value="HATPase_c"/>
    <property type="match status" value="1"/>
</dbReference>
<dbReference type="InterPro" id="IPR036890">
    <property type="entry name" value="HATPase_C_sf"/>
</dbReference>
<dbReference type="SMART" id="SM00388">
    <property type="entry name" value="HisKA"/>
    <property type="match status" value="1"/>
</dbReference>
<dbReference type="OrthoDB" id="7313492at2"/>
<dbReference type="EMBL" id="CP014525">
    <property type="protein sequence ID" value="AMW34794.1"/>
    <property type="molecule type" value="Genomic_DNA"/>
</dbReference>
<sequence>MFPSSASPAFPLKGMSLRSVVMVASIMMLVTVAGASLAILLAFSRTISLAEETEGRIIPEVLGQQTLAVLAAELARTAEVVLGTNDPARRDTALMSAEKTAVRFAPLAGMDSMASLDTALSAIRRSAYLRDLADTLAAQRSGIQVRLDEVIIPVRPVNALWSQIMLELQSLLARVEAEQDIDRLQALQVHISATRNRLLALYKGSSPCLECPEIANSLLQDILSVVDLRREQLAVLVQADKEASQTRVSLEHMTANLSRTAANTVRNSAAAIVEAGWQGIIMGSVLVCGSLVLILVGGLLLLRHVVRPAVRAREALDAIYSGDSLPAQEPALLKEFQVIGEAVQRLSCALGNLKDSEQNALRGRQQLEYLLDISPAPFMLVDLTSGLVSRVNAAAADLFGIRCDGLSGVMAEDLWISHEAVSDVLSRLRNNDAVERLDMQFRRVAAPPFWALVSARTGMLDGRAIALVGLADITDRKHYENRLRLLIDDLERSNRELEQFAHSIAHDLQDPLRAMVNGLQQIGHRAGDLLDESFRRDMGRVVEGGRRMERMITELLDYSRIDCGGACEPVPLWDVVARVSRGLGPVLEECGAVLSVDGRLPSVAAHPEPVAGLFRNVLFHILDSQDPQQTLKIVIRVLQAGDFCECVVAYNGHTAPISTHHDMVPHGDDTRPVVTAGGIGLSLCRRIVENYGGRLWIDPSGGLEPDGQDSAVHFTLPLHDPVSALEPQKVL</sequence>
<dbReference type="InterPro" id="IPR003661">
    <property type="entry name" value="HisK_dim/P_dom"/>
</dbReference>
<dbReference type="SUPFAM" id="SSF47384">
    <property type="entry name" value="Homodimeric domain of signal transducing histidine kinase"/>
    <property type="match status" value="1"/>
</dbReference>
<dbReference type="InterPro" id="IPR052162">
    <property type="entry name" value="Sensor_kinase/Photoreceptor"/>
</dbReference>
<keyword evidence="6" id="KW-0812">Transmembrane</keyword>
<keyword evidence="4" id="KW-0808">Transferase</keyword>
<feature type="transmembrane region" description="Helical" evidence="6">
    <location>
        <begin position="276"/>
        <end position="302"/>
    </location>
</feature>
<dbReference type="SUPFAM" id="SSF55785">
    <property type="entry name" value="PYP-like sensor domain (PAS domain)"/>
    <property type="match status" value="1"/>
</dbReference>
<dbReference type="InterPro" id="IPR036097">
    <property type="entry name" value="HisK_dim/P_sf"/>
</dbReference>
<dbReference type="PANTHER" id="PTHR43304">
    <property type="entry name" value="PHYTOCHROME-LIKE PROTEIN CPH1"/>
    <property type="match status" value="1"/>
</dbReference>
<keyword evidence="9" id="KW-1185">Reference proteome</keyword>
<dbReference type="Pfam" id="PF00512">
    <property type="entry name" value="HisKA"/>
    <property type="match status" value="1"/>
</dbReference>
<dbReference type="InterPro" id="IPR013767">
    <property type="entry name" value="PAS_fold"/>
</dbReference>
<dbReference type="EC" id="2.7.13.3" evidence="2"/>
<keyword evidence="5" id="KW-0418">Kinase</keyword>
<dbReference type="KEGG" id="hjo:AY555_05915"/>
<dbReference type="NCBIfam" id="TIGR00229">
    <property type="entry name" value="sensory_box"/>
    <property type="match status" value="1"/>
</dbReference>
<dbReference type="PANTHER" id="PTHR43304:SF1">
    <property type="entry name" value="PAC DOMAIN-CONTAINING PROTEIN"/>
    <property type="match status" value="1"/>
</dbReference>
<dbReference type="AlphaFoldDB" id="A0A143DDI2"/>
<keyword evidence="6" id="KW-0472">Membrane</keyword>
<dbReference type="InterPro" id="IPR000014">
    <property type="entry name" value="PAS"/>
</dbReference>
<keyword evidence="6" id="KW-1133">Transmembrane helix</keyword>
<dbReference type="Gene3D" id="3.30.450.20">
    <property type="entry name" value="PAS domain"/>
    <property type="match status" value="1"/>
</dbReference>
<dbReference type="CDD" id="cd00082">
    <property type="entry name" value="HisKA"/>
    <property type="match status" value="1"/>
</dbReference>
<dbReference type="CDD" id="cd00130">
    <property type="entry name" value="PAS"/>
    <property type="match status" value="1"/>
</dbReference>
<dbReference type="Pfam" id="PF00989">
    <property type="entry name" value="PAS"/>
    <property type="match status" value="1"/>
</dbReference>
<dbReference type="GeneID" id="53316690"/>
<evidence type="ECO:0000256" key="1">
    <source>
        <dbReference type="ARBA" id="ARBA00000085"/>
    </source>
</evidence>
<dbReference type="Gene3D" id="3.30.565.10">
    <property type="entry name" value="Histidine kinase-like ATPase, C-terminal domain"/>
    <property type="match status" value="1"/>
</dbReference>
<evidence type="ECO:0000256" key="4">
    <source>
        <dbReference type="ARBA" id="ARBA00022679"/>
    </source>
</evidence>
<dbReference type="Proteomes" id="UP000076066">
    <property type="component" value="Chromosome"/>
</dbReference>
<evidence type="ECO:0000256" key="3">
    <source>
        <dbReference type="ARBA" id="ARBA00022553"/>
    </source>
</evidence>
<evidence type="ECO:0000256" key="6">
    <source>
        <dbReference type="SAM" id="Phobius"/>
    </source>
</evidence>
<evidence type="ECO:0000259" key="7">
    <source>
        <dbReference type="PROSITE" id="PS50109"/>
    </source>
</evidence>
<evidence type="ECO:0000313" key="8">
    <source>
        <dbReference type="EMBL" id="AMW34794.1"/>
    </source>
</evidence>
<dbReference type="STRING" id="1549855.AY555_05915"/>
<protein>
    <recommendedName>
        <fullName evidence="2">histidine kinase</fullName>
        <ecNumber evidence="2">2.7.13.3</ecNumber>
    </recommendedName>
</protein>
<dbReference type="SUPFAM" id="SSF55874">
    <property type="entry name" value="ATPase domain of HSP90 chaperone/DNA topoisomerase II/histidine kinase"/>
    <property type="match status" value="1"/>
</dbReference>
<evidence type="ECO:0000256" key="2">
    <source>
        <dbReference type="ARBA" id="ARBA00012438"/>
    </source>
</evidence>
<keyword evidence="3" id="KW-0597">Phosphoprotein</keyword>
<dbReference type="InterPro" id="IPR003594">
    <property type="entry name" value="HATPase_dom"/>
</dbReference>
<dbReference type="GO" id="GO:0006355">
    <property type="term" value="P:regulation of DNA-templated transcription"/>
    <property type="evidence" value="ECO:0007669"/>
    <property type="project" value="InterPro"/>
</dbReference>
<feature type="domain" description="Histidine kinase" evidence="7">
    <location>
        <begin position="503"/>
        <end position="720"/>
    </location>
</feature>
<gene>
    <name evidence="8" type="ORF">AY555_05915</name>
</gene>
<dbReference type="GO" id="GO:0000155">
    <property type="term" value="F:phosphorelay sensor kinase activity"/>
    <property type="evidence" value="ECO:0007669"/>
    <property type="project" value="InterPro"/>
</dbReference>
<dbReference type="RefSeq" id="WP_066134677.1">
    <property type="nucleotide sequence ID" value="NZ_CP014525.1"/>
</dbReference>
<evidence type="ECO:0000256" key="5">
    <source>
        <dbReference type="ARBA" id="ARBA00022777"/>
    </source>
</evidence>
<reference evidence="8 9" key="1">
    <citation type="submission" date="2016-02" db="EMBL/GenBank/DDBJ databases">
        <title>Complete Genome of H5569, the type strain of the newly described species Haematospirillium jordaniae.</title>
        <authorList>
            <person name="Nicholson A.C."/>
            <person name="Humrighouse B.W."/>
            <person name="Loparov V."/>
            <person name="McQuiston J.R."/>
        </authorList>
    </citation>
    <scope>NUCLEOTIDE SEQUENCE [LARGE SCALE GENOMIC DNA]</scope>
    <source>
        <strain evidence="8 9">H5569</strain>
    </source>
</reference>
<dbReference type="InterPro" id="IPR005467">
    <property type="entry name" value="His_kinase_dom"/>
</dbReference>
<dbReference type="PROSITE" id="PS50109">
    <property type="entry name" value="HIS_KIN"/>
    <property type="match status" value="1"/>
</dbReference>
<accession>A0A143DDI2</accession>